<dbReference type="PANTHER" id="PTHR35046:SF9">
    <property type="entry name" value="RNA-DIRECTED DNA POLYMERASE"/>
    <property type="match status" value="1"/>
</dbReference>
<feature type="compositionally biased region" description="Basic and acidic residues" evidence="1">
    <location>
        <begin position="283"/>
        <end position="292"/>
    </location>
</feature>
<feature type="compositionally biased region" description="Polar residues" evidence="1">
    <location>
        <begin position="502"/>
        <end position="520"/>
    </location>
</feature>
<evidence type="ECO:0000313" key="4">
    <source>
        <dbReference type="Proteomes" id="UP001231189"/>
    </source>
</evidence>
<dbReference type="Pfam" id="PF03732">
    <property type="entry name" value="Retrotrans_gag"/>
    <property type="match status" value="1"/>
</dbReference>
<proteinExistence type="predicted"/>
<evidence type="ECO:0000313" key="3">
    <source>
        <dbReference type="EMBL" id="KAK1694104.1"/>
    </source>
</evidence>
<comment type="caution">
    <text evidence="3">The sequence shown here is derived from an EMBL/GenBank/DDBJ whole genome shotgun (WGS) entry which is preliminary data.</text>
</comment>
<feature type="region of interest" description="Disordered" evidence="1">
    <location>
        <begin position="493"/>
        <end position="520"/>
    </location>
</feature>
<organism evidence="3 4">
    <name type="scientific">Lolium multiflorum</name>
    <name type="common">Italian ryegrass</name>
    <name type="synonym">Lolium perenne subsp. multiflorum</name>
    <dbReference type="NCBI Taxonomy" id="4521"/>
    <lineage>
        <taxon>Eukaryota</taxon>
        <taxon>Viridiplantae</taxon>
        <taxon>Streptophyta</taxon>
        <taxon>Embryophyta</taxon>
        <taxon>Tracheophyta</taxon>
        <taxon>Spermatophyta</taxon>
        <taxon>Magnoliopsida</taxon>
        <taxon>Liliopsida</taxon>
        <taxon>Poales</taxon>
        <taxon>Poaceae</taxon>
        <taxon>BOP clade</taxon>
        <taxon>Pooideae</taxon>
        <taxon>Poodae</taxon>
        <taxon>Poeae</taxon>
        <taxon>Poeae Chloroplast Group 2 (Poeae type)</taxon>
        <taxon>Loliodinae</taxon>
        <taxon>Loliinae</taxon>
        <taxon>Lolium</taxon>
    </lineage>
</organism>
<feature type="region of interest" description="Disordered" evidence="1">
    <location>
        <begin position="252"/>
        <end position="295"/>
    </location>
</feature>
<reference evidence="3" key="1">
    <citation type="submission" date="2023-07" db="EMBL/GenBank/DDBJ databases">
        <title>A chromosome-level genome assembly of Lolium multiflorum.</title>
        <authorList>
            <person name="Chen Y."/>
            <person name="Copetti D."/>
            <person name="Kolliker R."/>
            <person name="Studer B."/>
        </authorList>
    </citation>
    <scope>NUCLEOTIDE SEQUENCE</scope>
    <source>
        <strain evidence="3">02402/16</strain>
        <tissue evidence="3">Leaf</tissue>
    </source>
</reference>
<dbReference type="InterPro" id="IPR005162">
    <property type="entry name" value="Retrotrans_gag_dom"/>
</dbReference>
<feature type="domain" description="Retrotransposon gag" evidence="2">
    <location>
        <begin position="334"/>
        <end position="432"/>
    </location>
</feature>
<dbReference type="EMBL" id="JAUUTY010000001">
    <property type="protein sequence ID" value="KAK1694104.1"/>
    <property type="molecule type" value="Genomic_DNA"/>
</dbReference>
<sequence>MRTSLPHYYLRHYKLKMIRGKLKSNEVRIGPMTRARAKLLKQQVNLFLNDTLINENFILPKSYYLCMIRYEEEPSIARGVEERLDEKMDVKLDMELDMKTSMDARGGAGGMRERKMLSGGADPARPAVPPDHPVPGRSDRICVRPVQTGVALVPTGRYPGPGSLASPGANDAELVNQKDKDAADLITWRDYEALCNEMRREFRIEGDGLRGEVQEINQKLDATNETVTAMADQMTDIQRTLQALQLAVENLTNQQQQQDEDPDEVPGCGNRPRGWAPLGRHGRGQDKEDGLGKPKVSISKFEGGADVEEYLTWELKIEKLWSLHTNYTEDRKIKLASSEFDGYALRWWDALVRNRQADGEQPIITWRAMNEATNSRFVPTNYLRTIFNKLTLLRQGVKTVDEYYMDMEMLMQRGRVHESLEMTMQRFLNGLKYDVKGIVRHYSYTNMNQLLHHAREAESHLVDEAKVKGRATGAGRFTPRAPHCGAGAINTLAPYSTPPSKPVSNVSNTKKSESLQVQWF</sequence>
<feature type="region of interest" description="Disordered" evidence="1">
    <location>
        <begin position="102"/>
        <end position="140"/>
    </location>
</feature>
<protein>
    <recommendedName>
        <fullName evidence="2">Retrotransposon gag domain-containing protein</fullName>
    </recommendedName>
</protein>
<dbReference type="Proteomes" id="UP001231189">
    <property type="component" value="Unassembled WGS sequence"/>
</dbReference>
<keyword evidence="4" id="KW-1185">Reference proteome</keyword>
<dbReference type="AlphaFoldDB" id="A0AAD8TXW8"/>
<evidence type="ECO:0000256" key="1">
    <source>
        <dbReference type="SAM" id="MobiDB-lite"/>
    </source>
</evidence>
<evidence type="ECO:0000259" key="2">
    <source>
        <dbReference type="Pfam" id="PF03732"/>
    </source>
</evidence>
<accession>A0AAD8TXW8</accession>
<gene>
    <name evidence="3" type="ORF">QYE76_010801</name>
</gene>
<name>A0AAD8TXW8_LOLMU</name>
<dbReference type="PANTHER" id="PTHR35046">
    <property type="entry name" value="ZINC KNUCKLE (CCHC-TYPE) FAMILY PROTEIN"/>
    <property type="match status" value="1"/>
</dbReference>